<dbReference type="InterPro" id="IPR015020">
    <property type="entry name" value="Rv2525c-like_Glyco_Hydro-like"/>
</dbReference>
<gene>
    <name evidence="2" type="ORF">EUZ87_15580</name>
</gene>
<dbReference type="InterPro" id="IPR017853">
    <property type="entry name" value="GH"/>
</dbReference>
<protein>
    <submittedName>
        <fullName evidence="2">DUF1906 domain-containing protein</fullName>
    </submittedName>
</protein>
<evidence type="ECO:0000313" key="2">
    <source>
        <dbReference type="EMBL" id="TBX37576.1"/>
    </source>
</evidence>
<dbReference type="Gene3D" id="3.20.20.80">
    <property type="entry name" value="Glycosidases"/>
    <property type="match status" value="1"/>
</dbReference>
<dbReference type="EMBL" id="SEHH01000144">
    <property type="protein sequence ID" value="TBX37576.1"/>
    <property type="molecule type" value="Genomic_DNA"/>
</dbReference>
<dbReference type="InterPro" id="IPR036365">
    <property type="entry name" value="PGBD-like_sf"/>
</dbReference>
<dbReference type="SMR" id="A0A370A7Y4"/>
<evidence type="ECO:0000259" key="1">
    <source>
        <dbReference type="Pfam" id="PF08924"/>
    </source>
</evidence>
<feature type="domain" description="Rv2525c-like glycoside hydrolase-like" evidence="1">
    <location>
        <begin position="314"/>
        <end position="495"/>
    </location>
</feature>
<dbReference type="CDD" id="cd06418">
    <property type="entry name" value="GH25_BacA-like"/>
    <property type="match status" value="1"/>
</dbReference>
<evidence type="ECO:0000313" key="3">
    <source>
        <dbReference type="Proteomes" id="UP000292648"/>
    </source>
</evidence>
<name>A0A370A7Y4_9LACO</name>
<proteinExistence type="predicted"/>
<dbReference type="SUPFAM" id="SSF51445">
    <property type="entry name" value="(Trans)glycosidases"/>
    <property type="match status" value="1"/>
</dbReference>
<organism evidence="2 3">
    <name type="scientific">Lactiplantibacillus paraplantarum</name>
    <dbReference type="NCBI Taxonomy" id="60520"/>
    <lineage>
        <taxon>Bacteria</taxon>
        <taxon>Bacillati</taxon>
        <taxon>Bacillota</taxon>
        <taxon>Bacilli</taxon>
        <taxon>Lactobacillales</taxon>
        <taxon>Lactobacillaceae</taxon>
        <taxon>Lactiplantibacillus</taxon>
    </lineage>
</organism>
<reference evidence="2 3" key="1">
    <citation type="submission" date="2019-01" db="EMBL/GenBank/DDBJ databases">
        <title>Draft genome sequence of Lactobacillus paraplantarum OSY-TC318, a Producer of the novel lantibiotic Paraplantaracin TC318.</title>
        <authorList>
            <person name="Hussein W.E."/>
            <person name="Huang E."/>
            <person name="Yousef A.E."/>
        </authorList>
    </citation>
    <scope>NUCLEOTIDE SEQUENCE [LARGE SCALE GENOMIC DNA]</scope>
    <source>
        <strain evidence="2 3">OSY-TC318</strain>
    </source>
</reference>
<comment type="caution">
    <text evidence="2">The sequence shown here is derived from an EMBL/GenBank/DDBJ whole genome shotgun (WGS) entry which is preliminary data.</text>
</comment>
<accession>A0A370A7Y4</accession>
<dbReference type="Proteomes" id="UP000292648">
    <property type="component" value="Unassembled WGS sequence"/>
</dbReference>
<dbReference type="SUPFAM" id="SSF47090">
    <property type="entry name" value="PGBD-like"/>
    <property type="match status" value="1"/>
</dbReference>
<dbReference type="Pfam" id="PF08924">
    <property type="entry name" value="Rv2525c_GlyHyd-like"/>
    <property type="match status" value="1"/>
</dbReference>
<sequence length="777" mass="84625">MVAKQHRKDDLCMDEMVKETQVWLNKTYGKVSGFGKVPEDGNTGWNTVYGLTRALQHELGITDLVDNFGPSTAAKWDTQFANKVKTGFKHNVVKIIQGGFWCKGINPEDFTGEFTTNTAAAVVELKKDAGIKDTSANVNSDIMKALLTMSAFVLVPGGDAKIRSMQQQLNHDYQAYTGILPCDGIYQRDTNTALIYALQSVEGMDTGTANGYYGPGTINKTPTVNSGATGAIVKIIQYGLYVNGFYSGAFNGQFTQNVADGIVSFRKFMKLPPYTSTADLTVIKGLLTSNGNTNRSSDGVDMATQITSAATAKSLKAAGYNIIGRYLTGSVGTGADKRDKNLTNTEVKLLLDANLKIFPIYEDGGYEESYFNSKQGFADASIAVNTARQLGLPSGTVIYFAVDVDIQDGNMSSTVVPYFEGITGIIGSTEYKAGIYGTRNACLHVNHLVKYSFVADMSSGWSGNLGFKMPENWSFDQFNEFTGASTGIDMDQVAVSGKDNGVSKVTKVNINPNAAFFTQLQQVEDQAYSYISGESSSTPAEQLVTQFYRQFSYSSPSWAPLAGGLNTSWLAFANSALHVSKESDFETLYDSTTGIKIGLPHMMASLNALLFWGEPQSASGIQDLGGWCGDLLTSIEDAHLNQKKYGSFYESITAYVGNKGQFGREDLVDDLDALNVYSTIHSQNNQTISKIIKTYYTGNESSVRFNSYLSNRFDDDLDSLQNDTYTLLKGGTGSWGAAYKTALLAFKKFKLQKYPSYTDSEAKDAAKAFRKLIEQNA</sequence>
<dbReference type="AlphaFoldDB" id="A0A370A7Y4"/>